<proteinExistence type="inferred from homology"/>
<dbReference type="InterPro" id="IPR000090">
    <property type="entry name" value="Flg_Motor_Flig"/>
</dbReference>
<dbReference type="PRINTS" id="PR00954">
    <property type="entry name" value="FLGMOTORFLIG"/>
</dbReference>
<evidence type="ECO:0000256" key="3">
    <source>
        <dbReference type="ARBA" id="ARBA00010299"/>
    </source>
</evidence>
<evidence type="ECO:0000259" key="13">
    <source>
        <dbReference type="Pfam" id="PF14842"/>
    </source>
</evidence>
<dbReference type="Pfam" id="PF14841">
    <property type="entry name" value="FliG_M"/>
    <property type="match status" value="1"/>
</dbReference>
<feature type="domain" description="Flagellar motor switch protein FliG C-terminal" evidence="11">
    <location>
        <begin position="243"/>
        <end position="350"/>
    </location>
</feature>
<dbReference type="EMBL" id="JBAPLV010000002">
    <property type="protein sequence ID" value="MEI4277307.1"/>
    <property type="molecule type" value="Genomic_DNA"/>
</dbReference>
<dbReference type="RefSeq" id="WP_225232816.1">
    <property type="nucleotide sequence ID" value="NZ_JBAPLV010000002.1"/>
</dbReference>
<organism evidence="14 15">
    <name type="scientific">Klenkia terrae</name>
    <dbReference type="NCBI Taxonomy" id="1052259"/>
    <lineage>
        <taxon>Bacteria</taxon>
        <taxon>Bacillati</taxon>
        <taxon>Actinomycetota</taxon>
        <taxon>Actinomycetes</taxon>
        <taxon>Geodermatophilales</taxon>
        <taxon>Geodermatophilaceae</taxon>
        <taxon>Klenkia</taxon>
    </lineage>
</organism>
<keyword evidence="14" id="KW-0282">Flagellum</keyword>
<reference evidence="14 15" key="1">
    <citation type="submission" date="2024-03" db="EMBL/GenBank/DDBJ databases">
        <title>Draft genome sequence of Klenkia terrae.</title>
        <authorList>
            <person name="Duangmal K."/>
            <person name="Chantavorakit T."/>
        </authorList>
    </citation>
    <scope>NUCLEOTIDE SEQUENCE [LARGE SCALE GENOMIC DNA]</scope>
    <source>
        <strain evidence="14 15">JCM 17786</strain>
    </source>
</reference>
<sequence>MSLVSVEQMVGLEPGGDPDRAPVRLPRRDMSGLRKAALFLAQMSREEAGAVMAQLTPDEIDALTGELMRLKDVAPDDVQDVLYEFHERMINPPALGAGGIDFARQALTAGLGDAEAEAVLGRLQTIYVDPPFTSLRNADTRQLLSFLREEHPQIIALVLAHLPAAQAAELMSRLLPERQADVALRIAMMDRTSPEVVRLVEDEISRRMGSLLASAELTSAGGVETLVEIINRASRPTEKSILESLATTDPDLAERVRSQMFLFEDIVVVDDRSMQLVLREVAAADLASALKGVRDDVRDKVMRNLSERAALDLQDEIELLGPVRAAAVGEAQARVVAVLRTMEESGQITIDRGGDDDLIA</sequence>
<evidence type="ECO:0000256" key="9">
    <source>
        <dbReference type="ARBA" id="ARBA00023143"/>
    </source>
</evidence>
<comment type="caution">
    <text evidence="14">The sequence shown here is derived from an EMBL/GenBank/DDBJ whole genome shotgun (WGS) entry which is preliminary data.</text>
</comment>
<keyword evidence="5" id="KW-1003">Cell membrane</keyword>
<keyword evidence="14" id="KW-0969">Cilium</keyword>
<dbReference type="PANTHER" id="PTHR30534:SF0">
    <property type="entry name" value="FLAGELLAR MOTOR SWITCH PROTEIN FLIG"/>
    <property type="match status" value="1"/>
</dbReference>
<dbReference type="Pfam" id="PF01706">
    <property type="entry name" value="FliG_C"/>
    <property type="match status" value="1"/>
</dbReference>
<dbReference type="SUPFAM" id="SSF48029">
    <property type="entry name" value="FliG"/>
    <property type="match status" value="2"/>
</dbReference>
<dbReference type="PIRSF" id="PIRSF003161">
    <property type="entry name" value="FliG"/>
    <property type="match status" value="1"/>
</dbReference>
<evidence type="ECO:0000259" key="12">
    <source>
        <dbReference type="Pfam" id="PF14841"/>
    </source>
</evidence>
<gene>
    <name evidence="14" type="primary">fliG</name>
    <name evidence="14" type="ORF">UXQ13_02420</name>
</gene>
<evidence type="ECO:0000256" key="4">
    <source>
        <dbReference type="ARBA" id="ARBA00021870"/>
    </source>
</evidence>
<evidence type="ECO:0000256" key="5">
    <source>
        <dbReference type="ARBA" id="ARBA00022475"/>
    </source>
</evidence>
<keyword evidence="15" id="KW-1185">Reference proteome</keyword>
<evidence type="ECO:0000259" key="11">
    <source>
        <dbReference type="Pfam" id="PF01706"/>
    </source>
</evidence>
<evidence type="ECO:0000256" key="7">
    <source>
        <dbReference type="ARBA" id="ARBA00022779"/>
    </source>
</evidence>
<evidence type="ECO:0000313" key="15">
    <source>
        <dbReference type="Proteomes" id="UP001373496"/>
    </source>
</evidence>
<protein>
    <recommendedName>
        <fullName evidence="4">Flagellar motor switch protein FliG</fullName>
    </recommendedName>
</protein>
<evidence type="ECO:0000256" key="10">
    <source>
        <dbReference type="SAM" id="MobiDB-lite"/>
    </source>
</evidence>
<feature type="domain" description="Flagellar motor switch protein FliG middle" evidence="12">
    <location>
        <begin position="141"/>
        <end position="212"/>
    </location>
</feature>
<dbReference type="Proteomes" id="UP001373496">
    <property type="component" value="Unassembled WGS sequence"/>
</dbReference>
<dbReference type="NCBIfam" id="TIGR00207">
    <property type="entry name" value="fliG"/>
    <property type="match status" value="1"/>
</dbReference>
<keyword evidence="6" id="KW-0145">Chemotaxis</keyword>
<evidence type="ECO:0000256" key="8">
    <source>
        <dbReference type="ARBA" id="ARBA00023136"/>
    </source>
</evidence>
<dbReference type="PANTHER" id="PTHR30534">
    <property type="entry name" value="FLAGELLAR MOTOR SWITCH PROTEIN FLIG"/>
    <property type="match status" value="1"/>
</dbReference>
<keyword evidence="8" id="KW-0472">Membrane</keyword>
<dbReference type="Pfam" id="PF14842">
    <property type="entry name" value="FliG_N"/>
    <property type="match status" value="1"/>
</dbReference>
<keyword evidence="14" id="KW-0966">Cell projection</keyword>
<evidence type="ECO:0000313" key="14">
    <source>
        <dbReference type="EMBL" id="MEI4277307.1"/>
    </source>
</evidence>
<evidence type="ECO:0000256" key="6">
    <source>
        <dbReference type="ARBA" id="ARBA00022500"/>
    </source>
</evidence>
<dbReference type="Gene3D" id="1.10.220.30">
    <property type="match status" value="3"/>
</dbReference>
<keyword evidence="7" id="KW-0283">Flagellar rotation</keyword>
<evidence type="ECO:0000256" key="2">
    <source>
        <dbReference type="ARBA" id="ARBA00004413"/>
    </source>
</evidence>
<dbReference type="InterPro" id="IPR032779">
    <property type="entry name" value="FliG_M"/>
</dbReference>
<dbReference type="InterPro" id="IPR023087">
    <property type="entry name" value="Flg_Motor_Flig_C"/>
</dbReference>
<feature type="domain" description="Flagellar motor switch protein FliG N-terminal" evidence="13">
    <location>
        <begin position="30"/>
        <end position="124"/>
    </location>
</feature>
<evidence type="ECO:0000256" key="1">
    <source>
        <dbReference type="ARBA" id="ARBA00004117"/>
    </source>
</evidence>
<feature type="region of interest" description="Disordered" evidence="10">
    <location>
        <begin position="1"/>
        <end position="25"/>
    </location>
</feature>
<comment type="subcellular location">
    <subcellularLocation>
        <location evidence="1">Bacterial flagellum basal body</location>
    </subcellularLocation>
    <subcellularLocation>
        <location evidence="2">Cell membrane</location>
        <topology evidence="2">Peripheral membrane protein</topology>
        <orientation evidence="2">Cytoplasmic side</orientation>
    </subcellularLocation>
</comment>
<accession>A0ABU8E0W8</accession>
<keyword evidence="9" id="KW-0975">Bacterial flagellum</keyword>
<dbReference type="InterPro" id="IPR028263">
    <property type="entry name" value="FliG_N"/>
</dbReference>
<dbReference type="InterPro" id="IPR011002">
    <property type="entry name" value="FliG_a-hlx"/>
</dbReference>
<name>A0ABU8E0W8_9ACTN</name>
<comment type="similarity">
    <text evidence="3">Belongs to the FliG family.</text>
</comment>